<proteinExistence type="predicted"/>
<name>E6MH51_9FIRM</name>
<feature type="transmembrane region" description="Helical" evidence="2">
    <location>
        <begin position="126"/>
        <end position="146"/>
    </location>
</feature>
<feature type="transmembrane region" description="Helical" evidence="2">
    <location>
        <begin position="102"/>
        <end position="120"/>
    </location>
</feature>
<accession>E6MH51</accession>
<feature type="region of interest" description="Disordered" evidence="1">
    <location>
        <begin position="158"/>
        <end position="198"/>
    </location>
</feature>
<keyword evidence="4" id="KW-1185">Reference proteome</keyword>
<evidence type="ECO:0000256" key="1">
    <source>
        <dbReference type="SAM" id="MobiDB-lite"/>
    </source>
</evidence>
<dbReference type="AlphaFoldDB" id="E6MH51"/>
<dbReference type="EMBL" id="AEQN01000016">
    <property type="protein sequence ID" value="EFV01941.1"/>
    <property type="molecule type" value="Genomic_DNA"/>
</dbReference>
<keyword evidence="2" id="KW-1133">Transmembrane helix</keyword>
<evidence type="ECO:0000256" key="2">
    <source>
        <dbReference type="SAM" id="Phobius"/>
    </source>
</evidence>
<gene>
    <name evidence="3" type="ORF">HMP0721_1336</name>
</gene>
<evidence type="ECO:0000313" key="4">
    <source>
        <dbReference type="Proteomes" id="UP000004754"/>
    </source>
</evidence>
<feature type="transmembrane region" description="Helical" evidence="2">
    <location>
        <begin position="62"/>
        <end position="81"/>
    </location>
</feature>
<sequence length="198" mass="21771">MLSEGAFMFKKSFHSRRMTGDLTVLLLGLELARHLGFAAGLFPYTALWGTPLTTEPSLHAAESGLMACLLLAMAACFKLGHHRFLRRGAGGRPRFVPLGRRLWFGYAVLIFGALLTLGYWRCHPLALRLISGCGGVLFLLLALRLLQLVRRDSRRARKALARRNRPADPAVTTDDNRPAPPSPRRSAHPSKGPAPPEA</sequence>
<dbReference type="HOGENOM" id="CLU_1377113_0_0_9"/>
<organism evidence="3 4">
    <name type="scientific">Pseudoramibacter alactolyticus ATCC 23263</name>
    <dbReference type="NCBI Taxonomy" id="887929"/>
    <lineage>
        <taxon>Bacteria</taxon>
        <taxon>Bacillati</taxon>
        <taxon>Bacillota</taxon>
        <taxon>Clostridia</taxon>
        <taxon>Eubacteriales</taxon>
        <taxon>Eubacteriaceae</taxon>
        <taxon>Pseudoramibacter</taxon>
    </lineage>
</organism>
<evidence type="ECO:0000313" key="3">
    <source>
        <dbReference type="EMBL" id="EFV01941.1"/>
    </source>
</evidence>
<keyword evidence="2" id="KW-0472">Membrane</keyword>
<comment type="caution">
    <text evidence="3">The sequence shown here is derived from an EMBL/GenBank/DDBJ whole genome shotgun (WGS) entry which is preliminary data.</text>
</comment>
<keyword evidence="2" id="KW-0812">Transmembrane</keyword>
<protein>
    <submittedName>
        <fullName evidence="3">Uncharacterized protein</fullName>
    </submittedName>
</protein>
<reference evidence="3 4" key="1">
    <citation type="submission" date="2010-12" db="EMBL/GenBank/DDBJ databases">
        <authorList>
            <person name="Muzny D."/>
            <person name="Qin X."/>
            <person name="Deng J."/>
            <person name="Jiang H."/>
            <person name="Liu Y."/>
            <person name="Qu J."/>
            <person name="Song X.-Z."/>
            <person name="Zhang L."/>
            <person name="Thornton R."/>
            <person name="Coyle M."/>
            <person name="Francisco L."/>
            <person name="Jackson L."/>
            <person name="Javaid M."/>
            <person name="Korchina V."/>
            <person name="Kovar C."/>
            <person name="Mata R."/>
            <person name="Mathew T."/>
            <person name="Ngo R."/>
            <person name="Nguyen L."/>
            <person name="Nguyen N."/>
            <person name="Okwuonu G."/>
            <person name="Ongeri F."/>
            <person name="Pham C."/>
            <person name="Simmons D."/>
            <person name="Wilczek-Boney K."/>
            <person name="Hale W."/>
            <person name="Jakkamsetti A."/>
            <person name="Pham P."/>
            <person name="Ruth R."/>
            <person name="San Lucas F."/>
            <person name="Warren J."/>
            <person name="Zhang J."/>
            <person name="Zhao Z."/>
            <person name="Zhou C."/>
            <person name="Zhu D."/>
            <person name="Lee S."/>
            <person name="Bess C."/>
            <person name="Blankenburg K."/>
            <person name="Forbes L."/>
            <person name="Fu Q."/>
            <person name="Gubbala S."/>
            <person name="Hirani K."/>
            <person name="Jayaseelan J.C."/>
            <person name="Lara F."/>
            <person name="Munidasa M."/>
            <person name="Palculict T."/>
            <person name="Patil S."/>
            <person name="Pu L.-L."/>
            <person name="Saada N."/>
            <person name="Tang L."/>
            <person name="Weissenberger G."/>
            <person name="Zhu Y."/>
            <person name="Hemphill L."/>
            <person name="Shang Y."/>
            <person name="Youmans B."/>
            <person name="Ayvaz T."/>
            <person name="Ross M."/>
            <person name="Santibanez J."/>
            <person name="Aqrawi P."/>
            <person name="Gross S."/>
            <person name="Joshi V."/>
            <person name="Fowler G."/>
            <person name="Nazareth L."/>
            <person name="Reid J."/>
            <person name="Worley K."/>
            <person name="Petrosino J."/>
            <person name="Highlander S."/>
            <person name="Gibbs R."/>
        </authorList>
    </citation>
    <scope>NUCLEOTIDE SEQUENCE [LARGE SCALE GENOMIC DNA]</scope>
    <source>
        <strain evidence="3 4">ATCC 23263</strain>
    </source>
</reference>
<dbReference type="Proteomes" id="UP000004754">
    <property type="component" value="Unassembled WGS sequence"/>
</dbReference>
<dbReference type="STRING" id="887929.HMP0721_1336"/>